<reference evidence="1 2" key="1">
    <citation type="journal article" date="2024" name="Chem. Sci.">
        <title>Discovery of megapolipeptins by genome mining of a Burkholderiales bacteria collection.</title>
        <authorList>
            <person name="Paulo B.S."/>
            <person name="Recchia M.J.J."/>
            <person name="Lee S."/>
            <person name="Fergusson C.H."/>
            <person name="Romanowski S.B."/>
            <person name="Hernandez A."/>
            <person name="Krull N."/>
            <person name="Liu D.Y."/>
            <person name="Cavanagh H."/>
            <person name="Bos A."/>
            <person name="Gray C.A."/>
            <person name="Murphy B.T."/>
            <person name="Linington R.G."/>
            <person name="Eustaquio A.S."/>
        </authorList>
    </citation>
    <scope>NUCLEOTIDE SEQUENCE [LARGE SCALE GENOMIC DNA]</scope>
    <source>
        <strain evidence="1 2">RL21-008-BIB-B</strain>
    </source>
</reference>
<proteinExistence type="predicted"/>
<accession>A0ABW8ZBG3</accession>
<dbReference type="PANTHER" id="PTHR11803">
    <property type="entry name" value="2-IMINOBUTANOATE/2-IMINOPROPANOATE DEAMINASE RIDA"/>
    <property type="match status" value="1"/>
</dbReference>
<gene>
    <name evidence="1" type="ORF">PQR63_13795</name>
</gene>
<sequence>MNTTRNNRVCIQSDAIPAPRFRYSPCVQIGPVVQVSGMVALDAATGKLAEGGPAAETRVILANLKKAMPDYDVTLDDLLIARIFTTRFDAFAEINAAWEEVFTAEVIPPARTTVGVTALPLGATVEIEFSFVQS</sequence>
<dbReference type="SUPFAM" id="SSF55298">
    <property type="entry name" value="YjgF-like"/>
    <property type="match status" value="1"/>
</dbReference>
<protein>
    <submittedName>
        <fullName evidence="1">RidA family protein</fullName>
    </submittedName>
</protein>
<dbReference type="Pfam" id="PF01042">
    <property type="entry name" value="Ribonuc_L-PSP"/>
    <property type="match status" value="1"/>
</dbReference>
<evidence type="ECO:0000313" key="1">
    <source>
        <dbReference type="EMBL" id="MFL9879466.1"/>
    </source>
</evidence>
<dbReference type="RefSeq" id="WP_408168469.1">
    <property type="nucleotide sequence ID" value="NZ_JAQQFR010000008.1"/>
</dbReference>
<dbReference type="PANTHER" id="PTHR11803:SF39">
    <property type="entry name" value="2-IMINOBUTANOATE_2-IMINOPROPANOATE DEAMINASE"/>
    <property type="match status" value="1"/>
</dbReference>
<dbReference type="InterPro" id="IPR006175">
    <property type="entry name" value="YjgF/YER057c/UK114"/>
</dbReference>
<dbReference type="CDD" id="cd00448">
    <property type="entry name" value="YjgF_YER057c_UK114_family"/>
    <property type="match status" value="1"/>
</dbReference>
<dbReference type="EMBL" id="JAQQFR010000008">
    <property type="protein sequence ID" value="MFL9879466.1"/>
    <property type="molecule type" value="Genomic_DNA"/>
</dbReference>
<organism evidence="1 2">
    <name type="scientific">Herbaspirillum rhizosphaerae</name>
    <dbReference type="NCBI Taxonomy" id="346179"/>
    <lineage>
        <taxon>Bacteria</taxon>
        <taxon>Pseudomonadati</taxon>
        <taxon>Pseudomonadota</taxon>
        <taxon>Betaproteobacteria</taxon>
        <taxon>Burkholderiales</taxon>
        <taxon>Oxalobacteraceae</taxon>
        <taxon>Herbaspirillum</taxon>
    </lineage>
</organism>
<comment type="caution">
    <text evidence="1">The sequence shown here is derived from an EMBL/GenBank/DDBJ whole genome shotgun (WGS) entry which is preliminary data.</text>
</comment>
<evidence type="ECO:0000313" key="2">
    <source>
        <dbReference type="Proteomes" id="UP001629214"/>
    </source>
</evidence>
<name>A0ABW8ZBG3_9BURK</name>
<dbReference type="Gene3D" id="3.30.1330.40">
    <property type="entry name" value="RutC-like"/>
    <property type="match status" value="1"/>
</dbReference>
<keyword evidence="2" id="KW-1185">Reference proteome</keyword>
<dbReference type="Proteomes" id="UP001629214">
    <property type="component" value="Unassembled WGS sequence"/>
</dbReference>
<dbReference type="InterPro" id="IPR035959">
    <property type="entry name" value="RutC-like_sf"/>
</dbReference>